<organism evidence="3 4">
    <name type="scientific">Dioszegia hungarica</name>
    <dbReference type="NCBI Taxonomy" id="4972"/>
    <lineage>
        <taxon>Eukaryota</taxon>
        <taxon>Fungi</taxon>
        <taxon>Dikarya</taxon>
        <taxon>Basidiomycota</taxon>
        <taxon>Agaricomycotina</taxon>
        <taxon>Tremellomycetes</taxon>
        <taxon>Tremellales</taxon>
        <taxon>Bulleribasidiaceae</taxon>
        <taxon>Dioszegia</taxon>
    </lineage>
</organism>
<dbReference type="Proteomes" id="UP001164286">
    <property type="component" value="Unassembled WGS sequence"/>
</dbReference>
<evidence type="ECO:0000259" key="2">
    <source>
        <dbReference type="Pfam" id="PF20152"/>
    </source>
</evidence>
<comment type="caution">
    <text evidence="3">The sequence shown here is derived from an EMBL/GenBank/DDBJ whole genome shotgun (WGS) entry which is preliminary data.</text>
</comment>
<feature type="transmembrane region" description="Helical" evidence="1">
    <location>
        <begin position="64"/>
        <end position="84"/>
    </location>
</feature>
<feature type="transmembrane region" description="Helical" evidence="1">
    <location>
        <begin position="31"/>
        <end position="52"/>
    </location>
</feature>
<dbReference type="PANTHER" id="PTHR40465:SF1">
    <property type="entry name" value="DUF6534 DOMAIN-CONTAINING PROTEIN"/>
    <property type="match status" value="1"/>
</dbReference>
<feature type="domain" description="DUF6534" evidence="2">
    <location>
        <begin position="183"/>
        <end position="267"/>
    </location>
</feature>
<dbReference type="PANTHER" id="PTHR40465">
    <property type="entry name" value="CHROMOSOME 1, WHOLE GENOME SHOTGUN SEQUENCE"/>
    <property type="match status" value="1"/>
</dbReference>
<evidence type="ECO:0000313" key="4">
    <source>
        <dbReference type="Proteomes" id="UP001164286"/>
    </source>
</evidence>
<accession>A0AA38LYJ0</accession>
<dbReference type="RefSeq" id="XP_052948791.1">
    <property type="nucleotide sequence ID" value="XM_053091818.1"/>
</dbReference>
<keyword evidence="1" id="KW-1133">Transmembrane helix</keyword>
<sequence length="355" mass="39118">MMPIDVDPQQLEMMSKEAIDSMRGVAIGAPFLGMTFDALLMGVIICQMVHWIPLAKQDVAHVRVIVGVAATAALVGTAFTWAAYMQAFVFSFGQYAPFTSLEYLGWYGTLDILIVLPVQTFFAERSWRINGQSTVLLCFNAILIAATGAMGIATTVVTRGEDVFNRTQTSCNIATAWPGVCIFTHVWLTATILFGLFRSRSLSQRANRLLTRVLMVSIESQLPSTIVALMIMTVLLVDYKSPIIPFIAITHPKIFCVGLLAMVNLRHTWRIQGKTTGNYSVEPSDRTRTIHVSLGSTVDEIGLTTPKADMNEDDCQLSRQQSDCSVAEAGMGVAMHALRSEYVVKVKRNGQSFQY</sequence>
<dbReference type="AlphaFoldDB" id="A0AA38LYJ0"/>
<feature type="transmembrane region" description="Helical" evidence="1">
    <location>
        <begin position="209"/>
        <end position="237"/>
    </location>
</feature>
<feature type="transmembrane region" description="Helical" evidence="1">
    <location>
        <begin position="176"/>
        <end position="197"/>
    </location>
</feature>
<gene>
    <name evidence="3" type="ORF">MKK02DRAFT_42051</name>
</gene>
<name>A0AA38LYJ0_9TREE</name>
<dbReference type="GeneID" id="77731023"/>
<keyword evidence="4" id="KW-1185">Reference proteome</keyword>
<evidence type="ECO:0000313" key="3">
    <source>
        <dbReference type="EMBL" id="KAI9639014.1"/>
    </source>
</evidence>
<keyword evidence="1" id="KW-0812">Transmembrane</keyword>
<evidence type="ECO:0000256" key="1">
    <source>
        <dbReference type="SAM" id="Phobius"/>
    </source>
</evidence>
<feature type="transmembrane region" description="Helical" evidence="1">
    <location>
        <begin position="104"/>
        <end position="123"/>
    </location>
</feature>
<dbReference type="Pfam" id="PF20152">
    <property type="entry name" value="DUF6534"/>
    <property type="match status" value="1"/>
</dbReference>
<proteinExistence type="predicted"/>
<feature type="transmembrane region" description="Helical" evidence="1">
    <location>
        <begin position="243"/>
        <end position="265"/>
    </location>
</feature>
<dbReference type="InterPro" id="IPR045339">
    <property type="entry name" value="DUF6534"/>
</dbReference>
<dbReference type="EMBL" id="JAKWFO010000002">
    <property type="protein sequence ID" value="KAI9639014.1"/>
    <property type="molecule type" value="Genomic_DNA"/>
</dbReference>
<keyword evidence="1" id="KW-0472">Membrane</keyword>
<feature type="transmembrane region" description="Helical" evidence="1">
    <location>
        <begin position="135"/>
        <end position="156"/>
    </location>
</feature>
<protein>
    <recommendedName>
        <fullName evidence="2">DUF6534 domain-containing protein</fullName>
    </recommendedName>
</protein>
<reference evidence="3" key="1">
    <citation type="journal article" date="2022" name="G3 (Bethesda)">
        <title>High quality genome of the basidiomycete yeast Dioszegia hungarica PDD-24b-2 isolated from cloud water.</title>
        <authorList>
            <person name="Jarrige D."/>
            <person name="Haridas S."/>
            <person name="Bleykasten-Grosshans C."/>
            <person name="Joly M."/>
            <person name="Nadalig T."/>
            <person name="Sancelme M."/>
            <person name="Vuilleumier S."/>
            <person name="Grigoriev I.V."/>
            <person name="Amato P."/>
            <person name="Bringel F."/>
        </authorList>
    </citation>
    <scope>NUCLEOTIDE SEQUENCE</scope>
    <source>
        <strain evidence="3">PDD-24b-2</strain>
    </source>
</reference>